<evidence type="ECO:0000313" key="2">
    <source>
        <dbReference type="Proteomes" id="UP000627715"/>
    </source>
</evidence>
<reference evidence="1" key="1">
    <citation type="journal article" date="2014" name="Int. J. Syst. Evol. Microbiol.">
        <title>Complete genome sequence of Corynebacterium casei LMG S-19264T (=DSM 44701T), isolated from a smear-ripened cheese.</title>
        <authorList>
            <consortium name="US DOE Joint Genome Institute (JGI-PGF)"/>
            <person name="Walter F."/>
            <person name="Albersmeier A."/>
            <person name="Kalinowski J."/>
            <person name="Ruckert C."/>
        </authorList>
    </citation>
    <scope>NUCLEOTIDE SEQUENCE</scope>
    <source>
        <strain evidence="1">CGMCC 1.15425</strain>
    </source>
</reference>
<gene>
    <name evidence="1" type="primary">wbiF</name>
    <name evidence="1" type="ORF">GCM10011403_16060</name>
</gene>
<keyword evidence="2" id="KW-1185">Reference proteome</keyword>
<dbReference type="GO" id="GO:0016740">
    <property type="term" value="F:transferase activity"/>
    <property type="evidence" value="ECO:0007669"/>
    <property type="project" value="UniProtKB-KW"/>
</dbReference>
<reference evidence="1" key="2">
    <citation type="submission" date="2020-09" db="EMBL/GenBank/DDBJ databases">
        <authorList>
            <person name="Sun Q."/>
            <person name="Zhou Y."/>
        </authorList>
    </citation>
    <scope>NUCLEOTIDE SEQUENCE</scope>
    <source>
        <strain evidence="1">CGMCC 1.15425</strain>
    </source>
</reference>
<organism evidence="1 2">
    <name type="scientific">Pseudohongiella nitratireducens</name>
    <dbReference type="NCBI Taxonomy" id="1768907"/>
    <lineage>
        <taxon>Bacteria</taxon>
        <taxon>Pseudomonadati</taxon>
        <taxon>Pseudomonadota</taxon>
        <taxon>Gammaproteobacteria</taxon>
        <taxon>Pseudomonadales</taxon>
        <taxon>Pseudohongiellaceae</taxon>
        <taxon>Pseudohongiella</taxon>
    </lineage>
</organism>
<dbReference type="OrthoDB" id="5291101at2"/>
<dbReference type="PANTHER" id="PTHR43179">
    <property type="entry name" value="RHAMNOSYLTRANSFERASE WBBL"/>
    <property type="match status" value="1"/>
</dbReference>
<dbReference type="InterPro" id="IPR029044">
    <property type="entry name" value="Nucleotide-diphossugar_trans"/>
</dbReference>
<comment type="caution">
    <text evidence="1">The sequence shown here is derived from an EMBL/GenBank/DDBJ whole genome shotgun (WGS) entry which is preliminary data.</text>
</comment>
<dbReference type="Proteomes" id="UP000627715">
    <property type="component" value="Unassembled WGS sequence"/>
</dbReference>
<dbReference type="EMBL" id="BMIY01000006">
    <property type="protein sequence ID" value="GGG59508.1"/>
    <property type="molecule type" value="Genomic_DNA"/>
</dbReference>
<protein>
    <submittedName>
        <fullName evidence="1">Glycosyl transferase</fullName>
    </submittedName>
</protein>
<dbReference type="Gene3D" id="3.90.550.10">
    <property type="entry name" value="Spore Coat Polysaccharide Biosynthesis Protein SpsA, Chain A"/>
    <property type="match status" value="1"/>
</dbReference>
<dbReference type="SUPFAM" id="SSF53448">
    <property type="entry name" value="Nucleotide-diphospho-sugar transferases"/>
    <property type="match status" value="1"/>
</dbReference>
<name>A0A917GWK3_9GAMM</name>
<proteinExistence type="predicted"/>
<dbReference type="PANTHER" id="PTHR43179:SF10">
    <property type="entry name" value="GLYCOSYL TRANSFERASE"/>
    <property type="match status" value="1"/>
</dbReference>
<dbReference type="AlphaFoldDB" id="A0A917GWK3"/>
<keyword evidence="1" id="KW-0808">Transferase</keyword>
<sequence>MKNLDIPIIPDVATSTSTVLTVSVVVYQLDEPVLQETLTSLLEAAYVAFQQSQLAHLRLYLVDNEPSGANRPVLEKLLSRCQRQISGLPLNTHLLSGHGNIGYGRGHNLALQHCEALEGAGNQAAFLILNPDVTLEPESLLEGLRWLLGHAETVAVAPAIEERDGHLASACKRYPSMLDFFLRGFAPTRIKQRFADRLAHYDMHDLPEDKPSDNIPIISGCFMLFRQSTLSALKGFDPDYFLYFEDFDLSMRARRFGSLTYLPQMRIHHLGGNSARKGLRHIAMFGRSALRFFTTHGWRWS</sequence>
<evidence type="ECO:0000313" key="1">
    <source>
        <dbReference type="EMBL" id="GGG59508.1"/>
    </source>
</evidence>
<accession>A0A917GWK3</accession>
<dbReference type="RefSeq" id="WP_157885710.1">
    <property type="nucleotide sequence ID" value="NZ_BMIY01000006.1"/>
</dbReference>